<keyword evidence="1 2" id="KW-0535">Nitrogen fixation</keyword>
<evidence type="ECO:0000313" key="5">
    <source>
        <dbReference type="Proteomes" id="UP001141422"/>
    </source>
</evidence>
<dbReference type="EMBL" id="JAPTGB010000021">
    <property type="protein sequence ID" value="MCZ0861350.1"/>
    <property type="molecule type" value="Genomic_DNA"/>
</dbReference>
<proteinExistence type="inferred from homology"/>
<dbReference type="Pfam" id="PF00148">
    <property type="entry name" value="Oxidored_nitro"/>
    <property type="match status" value="1"/>
</dbReference>
<gene>
    <name evidence="4" type="ORF">O0S10_08975</name>
</gene>
<keyword evidence="5" id="KW-1185">Reference proteome</keyword>
<dbReference type="InterPro" id="IPR000510">
    <property type="entry name" value="Nase/OxRdtase_comp1"/>
</dbReference>
<evidence type="ECO:0000259" key="3">
    <source>
        <dbReference type="Pfam" id="PF00148"/>
    </source>
</evidence>
<dbReference type="RefSeq" id="WP_268925539.1">
    <property type="nucleotide sequence ID" value="NZ_JAPTGB010000021.1"/>
</dbReference>
<dbReference type="Gene3D" id="1.20.89.10">
    <property type="entry name" value="Nitrogenase Molybdenum-iron Protein, subunit B, domain 4"/>
    <property type="match status" value="1"/>
</dbReference>
<sequence>MEISEPVTQQSGTMQSRSIAENPCNMCMPMGGIIALKGVEGAMVILHGSQGCSTYMRRHIAEHFDEPVDVGSSSLNEKGTIYGGSSQLKTAIDNIRKVYNPAVIGVLTTCLAETTGEDVHRIVEEYCRERGVSREMFITSSTPGYGGSHGDGYWYTLRSVVEQITRPAAPHDGVNIIVPITFSPADVRAMKQTLTAMGVSFTIFPDISETMDRPYKTTYTKMPTGGTPVAEIRKMSGAKATIEFGAPGEEKKFPGTYLKDTFGVPYHRIASPIGLAQTDNFFALLKTITGKSMTAETFAERGRLMDAMIDGHKHAFAGRSTLFGDADLVYALAGFTIEIGMYPRVIASDSRSKHWKEAVTALADGSLEPVTVLCDTDFATVRRESETAGSNIALGHSDGKYLEEHSGIPLVRLGFPIHDRIGGQRICSVLYSGTNRLLDTCVNTLLERKYRSYRKRMYDQYFPSSRR</sequence>
<comment type="caution">
    <text evidence="4">The sequence shown here is derived from an EMBL/GenBank/DDBJ whole genome shotgun (WGS) entry which is preliminary data.</text>
</comment>
<dbReference type="PROSITE" id="PS00699">
    <property type="entry name" value="NITROGENASE_1_1"/>
    <property type="match status" value="1"/>
</dbReference>
<evidence type="ECO:0000256" key="2">
    <source>
        <dbReference type="RuleBase" id="RU004021"/>
    </source>
</evidence>
<reference evidence="4" key="1">
    <citation type="submission" date="2022-12" db="EMBL/GenBank/DDBJ databases">
        <title>Isolation and characterisation of novel Methanocorpusculum spp. from native Australian herbivores indicates the genus is ancestrally host-associated.</title>
        <authorList>
            <person name="Volmer J.G."/>
            <person name="Soo R.M."/>
            <person name="Evans P.N."/>
            <person name="Hoedt E.C."/>
            <person name="Astorga Alsina A.L."/>
            <person name="Woodcroft B.J."/>
            <person name="Tyson G.W."/>
            <person name="Hugenholtz P."/>
            <person name="Morrison M."/>
        </authorList>
    </citation>
    <scope>NUCLEOTIDE SEQUENCE</scope>
    <source>
        <strain evidence="4">MG</strain>
    </source>
</reference>
<dbReference type="SUPFAM" id="SSF53807">
    <property type="entry name" value="Helical backbone' metal receptor"/>
    <property type="match status" value="1"/>
</dbReference>
<dbReference type="PANTHER" id="PTHR33712:SF7">
    <property type="entry name" value="LIGHT-INDEPENDENT PROTOCHLOROPHYLLIDE REDUCTASE SUBUNIT B"/>
    <property type="match status" value="1"/>
</dbReference>
<feature type="domain" description="Nitrogenase/oxidoreductase component 1" evidence="3">
    <location>
        <begin position="27"/>
        <end position="445"/>
    </location>
</feature>
<dbReference type="InterPro" id="IPR050152">
    <property type="entry name" value="ChlB/BchB/BchZ"/>
</dbReference>
<comment type="similarity">
    <text evidence="2">Belongs to the NifD/NifK/NifE/NifN family.</text>
</comment>
<dbReference type="PANTHER" id="PTHR33712">
    <property type="entry name" value="LIGHT-INDEPENDENT PROTOCHLOROPHYLLIDE REDUCTASE SUBUNIT B"/>
    <property type="match status" value="1"/>
</dbReference>
<dbReference type="Proteomes" id="UP001141422">
    <property type="component" value="Unassembled WGS sequence"/>
</dbReference>
<organism evidence="4 5">
    <name type="scientific">Methanocorpusculum petauri</name>
    <dbReference type="NCBI Taxonomy" id="3002863"/>
    <lineage>
        <taxon>Archaea</taxon>
        <taxon>Methanobacteriati</taxon>
        <taxon>Methanobacteriota</taxon>
        <taxon>Stenosarchaea group</taxon>
        <taxon>Methanomicrobia</taxon>
        <taxon>Methanomicrobiales</taxon>
        <taxon>Methanocorpusculaceae</taxon>
        <taxon>Methanocorpusculum</taxon>
    </lineage>
</organism>
<accession>A0ABT4IHW9</accession>
<dbReference type="Gene3D" id="3.40.50.1980">
    <property type="entry name" value="Nitrogenase molybdenum iron protein domain"/>
    <property type="match status" value="3"/>
</dbReference>
<evidence type="ECO:0000256" key="1">
    <source>
        <dbReference type="ARBA" id="ARBA00023231"/>
    </source>
</evidence>
<dbReference type="InterPro" id="IPR000318">
    <property type="entry name" value="Nase_comp1_CS"/>
</dbReference>
<name>A0ABT4IHW9_9EURY</name>
<protein>
    <submittedName>
        <fullName evidence="4">Nitrogenase</fullName>
    </submittedName>
</protein>
<evidence type="ECO:0000313" key="4">
    <source>
        <dbReference type="EMBL" id="MCZ0861350.1"/>
    </source>
</evidence>